<evidence type="ECO:0000313" key="2">
    <source>
        <dbReference type="EMBL" id="ADD27753.1"/>
    </source>
</evidence>
<feature type="transmembrane region" description="Helical" evidence="1">
    <location>
        <begin position="100"/>
        <end position="126"/>
    </location>
</feature>
<protein>
    <submittedName>
        <fullName evidence="2">ABC-2 type transporter</fullName>
    </submittedName>
</protein>
<dbReference type="EMBL" id="CP001743">
    <property type="protein sequence ID" value="ADD27753.1"/>
    <property type="molecule type" value="Genomic_DNA"/>
</dbReference>
<keyword evidence="1" id="KW-0472">Membrane</keyword>
<feature type="transmembrane region" description="Helical" evidence="1">
    <location>
        <begin position="213"/>
        <end position="234"/>
    </location>
</feature>
<keyword evidence="1" id="KW-0812">Transmembrane</keyword>
<reference evidence="2 3" key="1">
    <citation type="journal article" date="2010" name="Stand. Genomic Sci.">
        <title>Complete genome sequence of Meiothermus ruber type strain (21).</title>
        <authorList>
            <person name="Tindall B.J."/>
            <person name="Sikorski J."/>
            <person name="Lucas S."/>
            <person name="Goltsman E."/>
            <person name="Copeland A."/>
            <person name="Glavina Del Rio T."/>
            <person name="Nolan M."/>
            <person name="Tice H."/>
            <person name="Cheng J.F."/>
            <person name="Han C."/>
            <person name="Pitluck S."/>
            <person name="Liolios K."/>
            <person name="Ivanova N."/>
            <person name="Mavromatis K."/>
            <person name="Ovchinnikova G."/>
            <person name="Pati A."/>
            <person name="Fahnrich R."/>
            <person name="Goodwin L."/>
            <person name="Chen A."/>
            <person name="Palaniappan K."/>
            <person name="Land M."/>
            <person name="Hauser L."/>
            <person name="Chang Y.J."/>
            <person name="Jeffries C.D."/>
            <person name="Rohde M."/>
            <person name="Goker M."/>
            <person name="Woyke T."/>
            <person name="Bristow J."/>
            <person name="Eisen J.A."/>
            <person name="Markowitz V."/>
            <person name="Hugenholtz P."/>
            <person name="Kyrpides N.C."/>
            <person name="Klenk H.P."/>
            <person name="Lapidus A."/>
        </authorList>
    </citation>
    <scope>NUCLEOTIDE SEQUENCE [LARGE SCALE GENOMIC DNA]</scope>
    <source>
        <strain evidence="3">ATCC 35948 / DSM 1279 / VKM B-1258 / 21</strain>
    </source>
</reference>
<sequence>MRRLVILFSAEAWRAWLEEVRYPLQFVMGLVFMGLIFFLLKGVAQLSGVSSSNPDTIFRLLVGYLLGLLAISALGGIAAQVSREAKSGTLENMVLSGHGLTAFFVTQALARLAPILLNTVILFLVLTNHNKINFSLSWEMLPAIGLFYIAALGLGLVVGAVALLFKEIRTFFMLAQLLVFPAVIANLPQLEWFPLVLGASVIRDLLQGSAVEAYWWILLLAETTAVFCIGVLLFELADREARKRGLLGHE</sequence>
<keyword evidence="3" id="KW-1185">Reference proteome</keyword>
<proteinExistence type="predicted"/>
<dbReference type="KEGG" id="mrb:Mrub_0988"/>
<dbReference type="RefSeq" id="WP_013013272.1">
    <property type="nucleotide sequence ID" value="NC_013946.1"/>
</dbReference>
<gene>
    <name evidence="2" type="ordered locus">Mrub_0988</name>
</gene>
<feature type="transmembrane region" description="Helical" evidence="1">
    <location>
        <begin position="172"/>
        <end position="193"/>
    </location>
</feature>
<organism evidence="2 3">
    <name type="scientific">Meiothermus ruber (strain ATCC 35948 / DSM 1279 / VKM B-1258 / 21)</name>
    <name type="common">Thermus ruber</name>
    <dbReference type="NCBI Taxonomy" id="504728"/>
    <lineage>
        <taxon>Bacteria</taxon>
        <taxon>Thermotogati</taxon>
        <taxon>Deinococcota</taxon>
        <taxon>Deinococci</taxon>
        <taxon>Thermales</taxon>
        <taxon>Thermaceae</taxon>
        <taxon>Meiothermus</taxon>
    </lineage>
</organism>
<feature type="transmembrane region" description="Helical" evidence="1">
    <location>
        <begin position="60"/>
        <end position="79"/>
    </location>
</feature>
<keyword evidence="1" id="KW-1133">Transmembrane helix</keyword>
<feature type="transmembrane region" description="Helical" evidence="1">
    <location>
        <begin position="20"/>
        <end position="40"/>
    </location>
</feature>
<dbReference type="Proteomes" id="UP000006655">
    <property type="component" value="Chromosome"/>
</dbReference>
<feature type="transmembrane region" description="Helical" evidence="1">
    <location>
        <begin position="146"/>
        <end position="165"/>
    </location>
</feature>
<accession>A0A806CLW2</accession>
<evidence type="ECO:0000313" key="3">
    <source>
        <dbReference type="Proteomes" id="UP000006655"/>
    </source>
</evidence>
<dbReference type="AlphaFoldDB" id="A0A806CLW2"/>
<name>A0A806CLW2_MEIRD</name>
<evidence type="ECO:0000256" key="1">
    <source>
        <dbReference type="SAM" id="Phobius"/>
    </source>
</evidence>